<sequence length="173" mass="19278">MDVQKHFNDIEWRIRGLALTVATFALGAAGVAAKDGTRMGPISLGSMVLVLGLILWYAFYYVDRYWYHPLLRAAVKEGEIFELAIAQYLPEAHMTQGITANSPQPASRWMRVLAGSAGYAKSDDPNPEPGHEYVMKSDHKLRWFYRVGAFALSLAALALEIVALIAWCRVHTP</sequence>
<proteinExistence type="predicted"/>
<keyword evidence="3" id="KW-1185">Reference proteome</keyword>
<dbReference type="Proteomes" id="UP000093501">
    <property type="component" value="Unassembled WGS sequence"/>
</dbReference>
<reference evidence="3" key="1">
    <citation type="submission" date="2016-07" db="EMBL/GenBank/DDBJ databases">
        <authorList>
            <person name="Florea S."/>
            <person name="Webb J.S."/>
            <person name="Jaromczyk J."/>
            <person name="Schardl C.L."/>
        </authorList>
    </citation>
    <scope>NUCLEOTIDE SEQUENCE [LARGE SCALE GENOMIC DNA]</scope>
    <source>
        <strain evidence="3">IPBSL-7</strain>
    </source>
</reference>
<gene>
    <name evidence="2" type="ORF">BCR15_13980</name>
</gene>
<dbReference type="EMBL" id="MBQD01000009">
    <property type="protein sequence ID" value="OCL36691.1"/>
    <property type="molecule type" value="Genomic_DNA"/>
</dbReference>
<dbReference type="AlphaFoldDB" id="A0A1C0AQN5"/>
<feature type="transmembrane region" description="Helical" evidence="1">
    <location>
        <begin position="143"/>
        <end position="167"/>
    </location>
</feature>
<accession>A0A1C0AQN5</accession>
<protein>
    <submittedName>
        <fullName evidence="2">Uncharacterized protein</fullName>
    </submittedName>
</protein>
<keyword evidence="1" id="KW-0472">Membrane</keyword>
<keyword evidence="1" id="KW-0812">Transmembrane</keyword>
<feature type="transmembrane region" description="Helical" evidence="1">
    <location>
        <begin position="43"/>
        <end position="62"/>
    </location>
</feature>
<evidence type="ECO:0000313" key="3">
    <source>
        <dbReference type="Proteomes" id="UP000093501"/>
    </source>
</evidence>
<evidence type="ECO:0000313" key="2">
    <source>
        <dbReference type="EMBL" id="OCL36691.1"/>
    </source>
</evidence>
<keyword evidence="1" id="KW-1133">Transmembrane helix</keyword>
<evidence type="ECO:0000256" key="1">
    <source>
        <dbReference type="SAM" id="Phobius"/>
    </source>
</evidence>
<comment type="caution">
    <text evidence="2">The sequence shown here is derived from an EMBL/GenBank/DDBJ whole genome shotgun (WGS) entry which is preliminary data.</text>
</comment>
<name>A0A1C0AQN5_9ACTN</name>
<organism evidence="2 3">
    <name type="scientific">Tessaracoccus lapidicaptus</name>
    <dbReference type="NCBI Taxonomy" id="1427523"/>
    <lineage>
        <taxon>Bacteria</taxon>
        <taxon>Bacillati</taxon>
        <taxon>Actinomycetota</taxon>
        <taxon>Actinomycetes</taxon>
        <taxon>Propionibacteriales</taxon>
        <taxon>Propionibacteriaceae</taxon>
        <taxon>Tessaracoccus</taxon>
    </lineage>
</organism>